<reference evidence="4" key="2">
    <citation type="submission" date="2025-09" db="UniProtKB">
        <authorList>
            <consortium name="Ensembl"/>
        </authorList>
    </citation>
    <scope>IDENTIFICATION</scope>
</reference>
<dbReference type="InterPro" id="IPR013783">
    <property type="entry name" value="Ig-like_fold"/>
</dbReference>
<reference evidence="4" key="1">
    <citation type="submission" date="2025-08" db="UniProtKB">
        <authorList>
            <consortium name="Ensembl"/>
        </authorList>
    </citation>
    <scope>IDENTIFICATION</scope>
</reference>
<dbReference type="SUPFAM" id="SSF49265">
    <property type="entry name" value="Fibronectin type III"/>
    <property type="match status" value="1"/>
</dbReference>
<protein>
    <recommendedName>
        <fullName evidence="3">Ig-like domain-containing protein</fullName>
    </recommendedName>
</protein>
<keyword evidence="1" id="KW-0677">Repeat</keyword>
<dbReference type="PANTHER" id="PTHR14340:SF13">
    <property type="entry name" value="TITIN"/>
    <property type="match status" value="1"/>
</dbReference>
<organism evidence="4 5">
    <name type="scientific">Neogobius melanostomus</name>
    <name type="common">round goby</name>
    <dbReference type="NCBI Taxonomy" id="47308"/>
    <lineage>
        <taxon>Eukaryota</taxon>
        <taxon>Metazoa</taxon>
        <taxon>Chordata</taxon>
        <taxon>Craniata</taxon>
        <taxon>Vertebrata</taxon>
        <taxon>Euteleostomi</taxon>
        <taxon>Actinopterygii</taxon>
        <taxon>Neopterygii</taxon>
        <taxon>Teleostei</taxon>
        <taxon>Neoteleostei</taxon>
        <taxon>Acanthomorphata</taxon>
        <taxon>Gobiaria</taxon>
        <taxon>Gobiiformes</taxon>
        <taxon>Gobioidei</taxon>
        <taxon>Gobiidae</taxon>
        <taxon>Benthophilinae</taxon>
        <taxon>Neogobiini</taxon>
        <taxon>Neogobius</taxon>
    </lineage>
</organism>
<dbReference type="InterPro" id="IPR003961">
    <property type="entry name" value="FN3_dom"/>
</dbReference>
<dbReference type="FunFam" id="2.60.40.10:FF:000002">
    <property type="entry name" value="Titin a"/>
    <property type="match status" value="1"/>
</dbReference>
<dbReference type="InterPro" id="IPR036116">
    <property type="entry name" value="FN3_sf"/>
</dbReference>
<dbReference type="Proteomes" id="UP000694523">
    <property type="component" value="Unplaced"/>
</dbReference>
<dbReference type="PANTHER" id="PTHR14340">
    <property type="entry name" value="MICROFIBRIL-ASSOCIATED GLYCOPROTEIN 3"/>
    <property type="match status" value="1"/>
</dbReference>
<dbReference type="PROSITE" id="PS50835">
    <property type="entry name" value="IG_LIKE"/>
    <property type="match status" value="1"/>
</dbReference>
<evidence type="ECO:0000313" key="5">
    <source>
        <dbReference type="Proteomes" id="UP000694523"/>
    </source>
</evidence>
<dbReference type="SUPFAM" id="SSF48726">
    <property type="entry name" value="Immunoglobulin"/>
    <property type="match status" value="2"/>
</dbReference>
<dbReference type="SMART" id="SM00409">
    <property type="entry name" value="IG"/>
    <property type="match status" value="2"/>
</dbReference>
<dbReference type="CDD" id="cd05748">
    <property type="entry name" value="Ig_Titin_like"/>
    <property type="match status" value="1"/>
</dbReference>
<proteinExistence type="predicted"/>
<dbReference type="Gene3D" id="2.60.40.10">
    <property type="entry name" value="Immunoglobulins"/>
    <property type="match status" value="2"/>
</dbReference>
<dbReference type="InterPro" id="IPR036179">
    <property type="entry name" value="Ig-like_dom_sf"/>
</dbReference>
<dbReference type="InterPro" id="IPR003599">
    <property type="entry name" value="Ig_sub"/>
</dbReference>
<dbReference type="InterPro" id="IPR007110">
    <property type="entry name" value="Ig-like_dom"/>
</dbReference>
<feature type="domain" description="Ig-like" evidence="3">
    <location>
        <begin position="14"/>
        <end position="99"/>
    </location>
</feature>
<dbReference type="GO" id="GO:0048738">
    <property type="term" value="P:cardiac muscle tissue development"/>
    <property type="evidence" value="ECO:0007669"/>
    <property type="project" value="TreeGrafter"/>
</dbReference>
<sequence length="228" mass="24920">MAHPVQALDRLTSPEIELAADFKQTHIVKNGGIVTLHVAFKGKPTPVATWSRVDGELPVMGDINTSDSFSTLTIEGCTRYEAGKYTLSLENNSGRKSITFTVKVLDTPGPPGAISFKDVSCGALTMMWDAPTNDGGARIHHYLVDKREASRLAWQPVILSITILECQEEDSGTYRCVCTNSKGEASDYATLDVSGGGYTTFSSRRRSPHTESSKWHLKVRICVKNLIV</sequence>
<dbReference type="CDD" id="cd00063">
    <property type="entry name" value="FN3"/>
    <property type="match status" value="1"/>
</dbReference>
<dbReference type="AlphaFoldDB" id="A0A8C6U3B9"/>
<dbReference type="GO" id="GO:0045214">
    <property type="term" value="P:sarcomere organization"/>
    <property type="evidence" value="ECO:0007669"/>
    <property type="project" value="TreeGrafter"/>
</dbReference>
<evidence type="ECO:0000256" key="2">
    <source>
        <dbReference type="ARBA" id="ARBA00023319"/>
    </source>
</evidence>
<dbReference type="GO" id="GO:0008307">
    <property type="term" value="F:structural constituent of muscle"/>
    <property type="evidence" value="ECO:0007669"/>
    <property type="project" value="TreeGrafter"/>
</dbReference>
<dbReference type="GO" id="GO:0031430">
    <property type="term" value="C:M band"/>
    <property type="evidence" value="ECO:0007669"/>
    <property type="project" value="TreeGrafter"/>
</dbReference>
<evidence type="ECO:0000313" key="4">
    <source>
        <dbReference type="Ensembl" id="ENSNMLP00000030435.1"/>
    </source>
</evidence>
<dbReference type="Ensembl" id="ENSNMLT00000033944.1">
    <property type="protein sequence ID" value="ENSNMLP00000030435.1"/>
    <property type="gene ID" value="ENSNMLG00000019202.1"/>
</dbReference>
<keyword evidence="5" id="KW-1185">Reference proteome</keyword>
<evidence type="ECO:0000256" key="1">
    <source>
        <dbReference type="ARBA" id="ARBA00022737"/>
    </source>
</evidence>
<accession>A0A8C6U3B9</accession>
<dbReference type="InterPro" id="IPR013098">
    <property type="entry name" value="Ig_I-set"/>
</dbReference>
<dbReference type="Pfam" id="PF07679">
    <property type="entry name" value="I-set"/>
    <property type="match status" value="2"/>
</dbReference>
<evidence type="ECO:0000259" key="3">
    <source>
        <dbReference type="PROSITE" id="PS50835"/>
    </source>
</evidence>
<keyword evidence="2" id="KW-0393">Immunoglobulin domain</keyword>
<name>A0A8C6U3B9_9GOBI</name>